<dbReference type="OrthoDB" id="3701090at2"/>
<dbReference type="AlphaFoldDB" id="A0A1Q9LQD8"/>
<comment type="caution">
    <text evidence="2">The sequence shown here is derived from an EMBL/GenBank/DDBJ whole genome shotgun (WGS) entry which is preliminary data.</text>
</comment>
<name>A0A1Q9LQD8_9PSEU</name>
<reference evidence="2 3" key="1">
    <citation type="submission" date="2016-10" db="EMBL/GenBank/DDBJ databases">
        <title>The Draft Genome Sequence of Actinokineospora bangkokensis 44EHWT reveals the biosynthetic pathway of antifungal compounds Thailandins with unusual extender unit butylmalonyl-CoA.</title>
        <authorList>
            <person name="Greule A."/>
            <person name="Intra B."/>
            <person name="Flemming S."/>
            <person name="Rommel M.G."/>
            <person name="Panbangred W."/>
            <person name="Bechthold A."/>
        </authorList>
    </citation>
    <scope>NUCLEOTIDE SEQUENCE [LARGE SCALE GENOMIC DNA]</scope>
    <source>
        <strain evidence="2 3">44EHW</strain>
    </source>
</reference>
<organism evidence="2 3">
    <name type="scientific">Actinokineospora bangkokensis</name>
    <dbReference type="NCBI Taxonomy" id="1193682"/>
    <lineage>
        <taxon>Bacteria</taxon>
        <taxon>Bacillati</taxon>
        <taxon>Actinomycetota</taxon>
        <taxon>Actinomycetes</taxon>
        <taxon>Pseudonocardiales</taxon>
        <taxon>Pseudonocardiaceae</taxon>
        <taxon>Actinokineospora</taxon>
    </lineage>
</organism>
<accession>A0A1Q9LQD8</accession>
<gene>
    <name evidence="2" type="ORF">BJP25_10495</name>
</gene>
<proteinExistence type="predicted"/>
<evidence type="ECO:0000313" key="3">
    <source>
        <dbReference type="Proteomes" id="UP000186040"/>
    </source>
</evidence>
<evidence type="ECO:0000256" key="1">
    <source>
        <dbReference type="SAM" id="MobiDB-lite"/>
    </source>
</evidence>
<feature type="region of interest" description="Disordered" evidence="1">
    <location>
        <begin position="27"/>
        <end position="74"/>
    </location>
</feature>
<protein>
    <submittedName>
        <fullName evidence="2">Uncharacterized protein</fullName>
    </submittedName>
</protein>
<keyword evidence="3" id="KW-1185">Reference proteome</keyword>
<dbReference type="Proteomes" id="UP000186040">
    <property type="component" value="Unassembled WGS sequence"/>
</dbReference>
<dbReference type="RefSeq" id="WP_075973593.1">
    <property type="nucleotide sequence ID" value="NZ_MKQR01000007.1"/>
</dbReference>
<dbReference type="STRING" id="1193682.BJP25_10495"/>
<evidence type="ECO:0000313" key="2">
    <source>
        <dbReference type="EMBL" id="OLR94211.1"/>
    </source>
</evidence>
<sequence>MSTPEQDQVVDSTVDSTAAQSVVVGGVIGGPATADPGDPVAPAPEYDRDPPTSPIPAQRAEPKKGLLARLFSRS</sequence>
<dbReference type="EMBL" id="MKQR01000007">
    <property type="protein sequence ID" value="OLR94211.1"/>
    <property type="molecule type" value="Genomic_DNA"/>
</dbReference>